<reference evidence="2" key="2">
    <citation type="journal article" date="2013" name="Nat. Genet.">
        <title>The draft genomes of soft-shell turtle and green sea turtle yield insights into the development and evolution of the turtle-specific body plan.</title>
        <authorList>
            <person name="Wang Z."/>
            <person name="Pascual-Anaya J."/>
            <person name="Zadissa A."/>
            <person name="Li W."/>
            <person name="Niimura Y."/>
            <person name="Huang Z."/>
            <person name="Li C."/>
            <person name="White S."/>
            <person name="Xiong Z."/>
            <person name="Fang D."/>
            <person name="Wang B."/>
            <person name="Ming Y."/>
            <person name="Chen Y."/>
            <person name="Zheng Y."/>
            <person name="Kuraku S."/>
            <person name="Pignatelli M."/>
            <person name="Herrero J."/>
            <person name="Beal K."/>
            <person name="Nozawa M."/>
            <person name="Li Q."/>
            <person name="Wang J."/>
            <person name="Zhang H."/>
            <person name="Yu L."/>
            <person name="Shigenobu S."/>
            <person name="Wang J."/>
            <person name="Liu J."/>
            <person name="Flicek P."/>
            <person name="Searle S."/>
            <person name="Wang J."/>
            <person name="Kuratani S."/>
            <person name="Yin Y."/>
            <person name="Aken B."/>
            <person name="Zhang G."/>
            <person name="Irie N."/>
        </authorList>
    </citation>
    <scope>NUCLEOTIDE SEQUENCE [LARGE SCALE GENOMIC DNA]</scope>
    <source>
        <strain evidence="2">Daiwa-1</strain>
    </source>
</reference>
<protein>
    <submittedName>
        <fullName evidence="1">Uncharacterized protein</fullName>
    </submittedName>
</protein>
<dbReference type="eggNOG" id="KOG3528">
    <property type="taxonomic scope" value="Eukaryota"/>
</dbReference>
<evidence type="ECO:0000313" key="1">
    <source>
        <dbReference type="Ensembl" id="ENSPSIP00000001198.1"/>
    </source>
</evidence>
<name>K7EZI8_PELSI</name>
<keyword evidence="2" id="KW-1185">Reference proteome</keyword>
<reference evidence="1" key="4">
    <citation type="submission" date="2025-09" db="UniProtKB">
        <authorList>
            <consortium name="Ensembl"/>
        </authorList>
    </citation>
    <scope>IDENTIFICATION</scope>
</reference>
<dbReference type="OMA" id="DPFESEV"/>
<proteinExistence type="predicted"/>
<reference evidence="2" key="1">
    <citation type="submission" date="2011-10" db="EMBL/GenBank/DDBJ databases">
        <authorList>
            <consortium name="Soft-shell Turtle Genome Consortium"/>
        </authorList>
    </citation>
    <scope>NUCLEOTIDE SEQUENCE [LARGE SCALE GENOMIC DNA]</scope>
    <source>
        <strain evidence="2">Daiwa-1</strain>
    </source>
</reference>
<organism evidence="1 2">
    <name type="scientific">Pelodiscus sinensis</name>
    <name type="common">Chinese softshell turtle</name>
    <name type="synonym">Trionyx sinensis</name>
    <dbReference type="NCBI Taxonomy" id="13735"/>
    <lineage>
        <taxon>Eukaryota</taxon>
        <taxon>Metazoa</taxon>
        <taxon>Chordata</taxon>
        <taxon>Craniata</taxon>
        <taxon>Vertebrata</taxon>
        <taxon>Euteleostomi</taxon>
        <taxon>Archelosauria</taxon>
        <taxon>Testudinata</taxon>
        <taxon>Testudines</taxon>
        <taxon>Cryptodira</taxon>
        <taxon>Trionychia</taxon>
        <taxon>Trionychidae</taxon>
        <taxon>Pelodiscus</taxon>
    </lineage>
</organism>
<dbReference type="Proteomes" id="UP000007267">
    <property type="component" value="Unassembled WGS sequence"/>
</dbReference>
<evidence type="ECO:0000313" key="2">
    <source>
        <dbReference type="Proteomes" id="UP000007267"/>
    </source>
</evidence>
<sequence length="57" mass="6240">MIAVYDEQELHNKTDCTNDSLTDRLSPDPFESEVTAQLAAFQPIGGEIEVTSSALKL</sequence>
<accession>K7EZI8</accession>
<dbReference type="HOGENOM" id="CLU_3001794_0_0_1"/>
<dbReference type="STRING" id="13735.ENSPSIP00000001198"/>
<reference evidence="1" key="3">
    <citation type="submission" date="2025-08" db="UniProtKB">
        <authorList>
            <consortium name="Ensembl"/>
        </authorList>
    </citation>
    <scope>IDENTIFICATION</scope>
</reference>
<dbReference type="AlphaFoldDB" id="K7EZI8"/>
<dbReference type="Ensembl" id="ENSPSIT00000001200.1">
    <property type="protein sequence ID" value="ENSPSIP00000001198.1"/>
    <property type="gene ID" value="ENSPSIG00000001200.1"/>
</dbReference>
<dbReference type="EMBL" id="AGCU01051338">
    <property type="status" value="NOT_ANNOTATED_CDS"/>
    <property type="molecule type" value="Genomic_DNA"/>
</dbReference>